<evidence type="ECO:0000313" key="5">
    <source>
        <dbReference type="Proteomes" id="UP001165090"/>
    </source>
</evidence>
<dbReference type="InterPro" id="IPR001763">
    <property type="entry name" value="Rhodanese-like_dom"/>
</dbReference>
<dbReference type="EMBL" id="BSDZ01000088">
    <property type="protein sequence ID" value="GLI69812.1"/>
    <property type="molecule type" value="Genomic_DNA"/>
</dbReference>
<reference evidence="4 5" key="1">
    <citation type="journal article" date="2023" name="IScience">
        <title>Expanded male sex-determining region conserved during the evolution of homothallism in the green alga Volvox.</title>
        <authorList>
            <person name="Yamamoto K."/>
            <person name="Matsuzaki R."/>
            <person name="Mahakham W."/>
            <person name="Heman W."/>
            <person name="Sekimoto H."/>
            <person name="Kawachi M."/>
            <person name="Minakuchi Y."/>
            <person name="Toyoda A."/>
            <person name="Nozaki H."/>
        </authorList>
    </citation>
    <scope>NUCLEOTIDE SEQUENCE [LARGE SCALE GENOMIC DNA]</scope>
    <source>
        <strain evidence="4 5">NIES-4468</strain>
    </source>
</reference>
<feature type="non-terminal residue" evidence="4">
    <location>
        <position position="109"/>
    </location>
</feature>
<gene>
    <name evidence="4" type="ORF">VaNZ11_014516</name>
</gene>
<evidence type="ECO:0000313" key="4">
    <source>
        <dbReference type="EMBL" id="GLI69812.1"/>
    </source>
</evidence>
<dbReference type="Pfam" id="PF00581">
    <property type="entry name" value="Rhodanese"/>
    <property type="match status" value="1"/>
</dbReference>
<evidence type="ECO:0000259" key="3">
    <source>
        <dbReference type="PROSITE" id="PS50206"/>
    </source>
</evidence>
<sequence length="109" mass="11602">FAAAMDALGITNDTTVVLYDHLGIFSAPRAWWTFKVFGHDKVAVLQGGLPAWRAKGLPVETDNSPADEVMFAGSRACASPPAETQYRAVLDRSKVHSEGTSSILVLVAG</sequence>
<name>A0ABQ5SIL3_9CHLO</name>
<comment type="caution">
    <text evidence="4">The sequence shown here is derived from an EMBL/GenBank/DDBJ whole genome shotgun (WGS) entry which is preliminary data.</text>
</comment>
<dbReference type="InterPro" id="IPR036873">
    <property type="entry name" value="Rhodanese-like_dom_sf"/>
</dbReference>
<accession>A0ABQ5SIL3</accession>
<keyword evidence="1" id="KW-0808">Transferase</keyword>
<keyword evidence="2" id="KW-0677">Repeat</keyword>
<dbReference type="Proteomes" id="UP001165090">
    <property type="component" value="Unassembled WGS sequence"/>
</dbReference>
<feature type="non-terminal residue" evidence="4">
    <location>
        <position position="1"/>
    </location>
</feature>
<feature type="domain" description="Rhodanese" evidence="3">
    <location>
        <begin position="1"/>
        <end position="61"/>
    </location>
</feature>
<dbReference type="PANTHER" id="PTHR11364">
    <property type="entry name" value="THIOSULFATE SULFERTANSFERASE"/>
    <property type="match status" value="1"/>
</dbReference>
<organism evidence="4 5">
    <name type="scientific">Volvox africanus</name>
    <dbReference type="NCBI Taxonomy" id="51714"/>
    <lineage>
        <taxon>Eukaryota</taxon>
        <taxon>Viridiplantae</taxon>
        <taxon>Chlorophyta</taxon>
        <taxon>core chlorophytes</taxon>
        <taxon>Chlorophyceae</taxon>
        <taxon>CS clade</taxon>
        <taxon>Chlamydomonadales</taxon>
        <taxon>Volvocaceae</taxon>
        <taxon>Volvox</taxon>
    </lineage>
</organism>
<dbReference type="PANTHER" id="PTHR11364:SF27">
    <property type="entry name" value="SULFURTRANSFERASE"/>
    <property type="match status" value="1"/>
</dbReference>
<evidence type="ECO:0000256" key="2">
    <source>
        <dbReference type="ARBA" id="ARBA00022737"/>
    </source>
</evidence>
<protein>
    <recommendedName>
        <fullName evidence="3">Rhodanese domain-containing protein</fullName>
    </recommendedName>
</protein>
<keyword evidence="5" id="KW-1185">Reference proteome</keyword>
<proteinExistence type="predicted"/>
<dbReference type="InterPro" id="IPR045078">
    <property type="entry name" value="TST/MPST-like"/>
</dbReference>
<dbReference type="CDD" id="cd01448">
    <property type="entry name" value="TST_Repeat_1"/>
    <property type="match status" value="1"/>
</dbReference>
<dbReference type="Gene3D" id="3.40.250.10">
    <property type="entry name" value="Rhodanese-like domain"/>
    <property type="match status" value="1"/>
</dbReference>
<dbReference type="PROSITE" id="PS50206">
    <property type="entry name" value="RHODANESE_3"/>
    <property type="match status" value="1"/>
</dbReference>
<dbReference type="SUPFAM" id="SSF52821">
    <property type="entry name" value="Rhodanese/Cell cycle control phosphatase"/>
    <property type="match status" value="1"/>
</dbReference>
<evidence type="ECO:0000256" key="1">
    <source>
        <dbReference type="ARBA" id="ARBA00022679"/>
    </source>
</evidence>